<dbReference type="InterPro" id="IPR057827">
    <property type="entry name" value="WW_fungi"/>
</dbReference>
<evidence type="ECO:0000259" key="14">
    <source>
        <dbReference type="PROSITE" id="PS50002"/>
    </source>
</evidence>
<dbReference type="InterPro" id="IPR001452">
    <property type="entry name" value="SH3_domain"/>
</dbReference>
<dbReference type="Gene3D" id="2.30.30.40">
    <property type="entry name" value="SH3 Domains"/>
    <property type="match status" value="1"/>
</dbReference>
<evidence type="ECO:0000256" key="5">
    <source>
        <dbReference type="ARBA" id="ARBA00017923"/>
    </source>
</evidence>
<feature type="compositionally biased region" description="Polar residues" evidence="13">
    <location>
        <begin position="322"/>
        <end position="336"/>
    </location>
</feature>
<dbReference type="CDD" id="cd06224">
    <property type="entry name" value="REM"/>
    <property type="match status" value="1"/>
</dbReference>
<dbReference type="AlphaFoldDB" id="A0A8H7T3C2"/>
<dbReference type="GO" id="GO:0005886">
    <property type="term" value="C:plasma membrane"/>
    <property type="evidence" value="ECO:0007669"/>
    <property type="project" value="TreeGrafter"/>
</dbReference>
<keyword evidence="8 10" id="KW-0344">Guanine-nucleotide releasing factor</keyword>
<evidence type="ECO:0000256" key="12">
    <source>
        <dbReference type="SAM" id="Coils"/>
    </source>
</evidence>
<dbReference type="Gene3D" id="1.10.840.10">
    <property type="entry name" value="Ras guanine-nucleotide exchange factors catalytic domain"/>
    <property type="match status" value="1"/>
</dbReference>
<dbReference type="InterPro" id="IPR001202">
    <property type="entry name" value="WW_dom"/>
</dbReference>
<dbReference type="Gene3D" id="1.20.870.10">
    <property type="entry name" value="Son of sevenless (SoS) protein Chain: S domain 1"/>
    <property type="match status" value="1"/>
</dbReference>
<feature type="compositionally biased region" description="Basic and acidic residues" evidence="13">
    <location>
        <begin position="730"/>
        <end position="756"/>
    </location>
</feature>
<evidence type="ECO:0000256" key="8">
    <source>
        <dbReference type="ARBA" id="ARBA00022658"/>
    </source>
</evidence>
<dbReference type="PANTHER" id="PTHR23113:SF368">
    <property type="entry name" value="CELL DIVISION CONTROL PROTEIN 25"/>
    <property type="match status" value="1"/>
</dbReference>
<evidence type="ECO:0000256" key="11">
    <source>
        <dbReference type="PROSITE-ProRule" id="PRU00192"/>
    </source>
</evidence>
<feature type="region of interest" description="Disordered" evidence="13">
    <location>
        <begin position="715"/>
        <end position="789"/>
    </location>
</feature>
<keyword evidence="7 11" id="KW-0728">SH3 domain</keyword>
<dbReference type="InterPro" id="IPR036028">
    <property type="entry name" value="SH3-like_dom_sf"/>
</dbReference>
<feature type="region of interest" description="Disordered" evidence="13">
    <location>
        <begin position="154"/>
        <end position="211"/>
    </location>
</feature>
<feature type="domain" description="Ras-GEF" evidence="15">
    <location>
        <begin position="997"/>
        <end position="1234"/>
    </location>
</feature>
<dbReference type="PROSITE" id="PS50002">
    <property type="entry name" value="SH3"/>
    <property type="match status" value="1"/>
</dbReference>
<reference evidence="17" key="1">
    <citation type="submission" date="2021-02" db="EMBL/GenBank/DDBJ databases">
        <title>Genome sequence Cadophora malorum strain M34.</title>
        <authorList>
            <person name="Stefanovic E."/>
            <person name="Vu D."/>
            <person name="Scully C."/>
            <person name="Dijksterhuis J."/>
            <person name="Roader J."/>
            <person name="Houbraken J."/>
        </authorList>
    </citation>
    <scope>NUCLEOTIDE SEQUENCE</scope>
    <source>
        <strain evidence="17">M34</strain>
    </source>
</reference>
<evidence type="ECO:0000256" key="13">
    <source>
        <dbReference type="SAM" id="MobiDB-lite"/>
    </source>
</evidence>
<dbReference type="InterPro" id="IPR008937">
    <property type="entry name" value="Ras-like_GEF"/>
</dbReference>
<dbReference type="FunFam" id="2.30.30.40:FF:000072">
    <property type="entry name" value="Unconventional Myosin IB"/>
    <property type="match status" value="1"/>
</dbReference>
<dbReference type="Gene3D" id="2.20.70.10">
    <property type="match status" value="1"/>
</dbReference>
<feature type="domain" description="SH3" evidence="14">
    <location>
        <begin position="94"/>
        <end position="153"/>
    </location>
</feature>
<keyword evidence="9" id="KW-0967">Endosome</keyword>
<evidence type="ECO:0000259" key="16">
    <source>
        <dbReference type="PROSITE" id="PS50212"/>
    </source>
</evidence>
<dbReference type="OrthoDB" id="546434at2759"/>
<keyword evidence="18" id="KW-1185">Reference proteome</keyword>
<dbReference type="Pfam" id="PF00618">
    <property type="entry name" value="RasGEF_N"/>
    <property type="match status" value="1"/>
</dbReference>
<dbReference type="InterPro" id="IPR001895">
    <property type="entry name" value="RASGEF_cat_dom"/>
</dbReference>
<dbReference type="InterPro" id="IPR036964">
    <property type="entry name" value="RASGEF_cat_dom_sf"/>
</dbReference>
<dbReference type="PRINTS" id="PR00452">
    <property type="entry name" value="SH3DOMAIN"/>
</dbReference>
<comment type="function">
    <text evidence="1">Component of the ESCRT-0 complex which is the sorting receptor for ubiquitinated cargo proteins at the multivesicular body (MVB).</text>
</comment>
<dbReference type="Pfam" id="PF23518">
    <property type="entry name" value="WW_2"/>
    <property type="match status" value="1"/>
</dbReference>
<feature type="domain" description="N-terminal Ras-GEF" evidence="16">
    <location>
        <begin position="828"/>
        <end position="961"/>
    </location>
</feature>
<evidence type="ECO:0000256" key="6">
    <source>
        <dbReference type="ARBA" id="ARBA00018978"/>
    </source>
</evidence>
<accession>A0A8H7T3C2</accession>
<dbReference type="InterPro" id="IPR000651">
    <property type="entry name" value="Ras-like_Gua-exchang_fac_N"/>
</dbReference>
<comment type="caution">
    <text evidence="17">The sequence shown here is derived from an EMBL/GenBank/DDBJ whole genome shotgun (WGS) entry which is preliminary data.</text>
</comment>
<proteinExistence type="inferred from homology"/>
<dbReference type="SUPFAM" id="SSF50044">
    <property type="entry name" value="SH3-domain"/>
    <property type="match status" value="1"/>
</dbReference>
<dbReference type="Pfam" id="PF00018">
    <property type="entry name" value="SH3_1"/>
    <property type="match status" value="1"/>
</dbReference>
<feature type="coiled-coil region" evidence="12">
    <location>
        <begin position="568"/>
        <end position="595"/>
    </location>
</feature>
<name>A0A8H7T3C2_9HELO</name>
<dbReference type="CDD" id="cd11883">
    <property type="entry name" value="SH3_Sdc25"/>
    <property type="match status" value="1"/>
</dbReference>
<evidence type="ECO:0000313" key="17">
    <source>
        <dbReference type="EMBL" id="KAG4411486.1"/>
    </source>
</evidence>
<evidence type="ECO:0000256" key="4">
    <source>
        <dbReference type="ARBA" id="ARBA00011446"/>
    </source>
</evidence>
<evidence type="ECO:0000256" key="3">
    <source>
        <dbReference type="ARBA" id="ARBA00009666"/>
    </source>
</evidence>
<organism evidence="17 18">
    <name type="scientific">Cadophora malorum</name>
    <dbReference type="NCBI Taxonomy" id="108018"/>
    <lineage>
        <taxon>Eukaryota</taxon>
        <taxon>Fungi</taxon>
        <taxon>Dikarya</taxon>
        <taxon>Ascomycota</taxon>
        <taxon>Pezizomycotina</taxon>
        <taxon>Leotiomycetes</taxon>
        <taxon>Helotiales</taxon>
        <taxon>Ploettnerulaceae</taxon>
        <taxon>Cadophora</taxon>
    </lineage>
</organism>
<dbReference type="PROSITE" id="PS50212">
    <property type="entry name" value="RASGEF_NTER"/>
    <property type="match status" value="1"/>
</dbReference>
<evidence type="ECO:0000256" key="10">
    <source>
        <dbReference type="PROSITE-ProRule" id="PRU00168"/>
    </source>
</evidence>
<dbReference type="Pfam" id="PF00617">
    <property type="entry name" value="RasGEF"/>
    <property type="match status" value="1"/>
</dbReference>
<dbReference type="CDD" id="cd00201">
    <property type="entry name" value="WW"/>
    <property type="match status" value="1"/>
</dbReference>
<keyword evidence="12" id="KW-0175">Coiled coil</keyword>
<evidence type="ECO:0000256" key="2">
    <source>
        <dbReference type="ARBA" id="ARBA00004125"/>
    </source>
</evidence>
<comment type="similarity">
    <text evidence="3">Belongs to the STAM family.</text>
</comment>
<feature type="region of interest" description="Disordered" evidence="13">
    <location>
        <begin position="238"/>
        <end position="342"/>
    </location>
</feature>
<dbReference type="EMBL" id="JAFJYH010000470">
    <property type="protein sequence ID" value="KAG4411486.1"/>
    <property type="molecule type" value="Genomic_DNA"/>
</dbReference>
<dbReference type="PROSITE" id="PS50009">
    <property type="entry name" value="RASGEF_CAT"/>
    <property type="match status" value="1"/>
</dbReference>
<evidence type="ECO:0000313" key="18">
    <source>
        <dbReference type="Proteomes" id="UP000664132"/>
    </source>
</evidence>
<comment type="subunit">
    <text evidence="4">Component of the ESCRT-0 complex composed of HSE1 and VPS27.</text>
</comment>
<dbReference type="InterPro" id="IPR056685">
    <property type="entry name" value="DUF7783"/>
</dbReference>
<dbReference type="GO" id="GO:0010008">
    <property type="term" value="C:endosome membrane"/>
    <property type="evidence" value="ECO:0007669"/>
    <property type="project" value="UniProtKB-SubCell"/>
</dbReference>
<dbReference type="PANTHER" id="PTHR23113">
    <property type="entry name" value="GUANINE NUCLEOTIDE EXCHANGE FACTOR"/>
    <property type="match status" value="1"/>
</dbReference>
<dbReference type="InterPro" id="IPR023578">
    <property type="entry name" value="Ras_GEF_dom_sf"/>
</dbReference>
<dbReference type="GO" id="GO:0005085">
    <property type="term" value="F:guanyl-nucleotide exchange factor activity"/>
    <property type="evidence" value="ECO:0007669"/>
    <property type="project" value="UniProtKB-KW"/>
</dbReference>
<dbReference type="SMART" id="SM00229">
    <property type="entry name" value="RasGEFN"/>
    <property type="match status" value="1"/>
</dbReference>
<feature type="region of interest" description="Disordered" evidence="13">
    <location>
        <begin position="1"/>
        <end position="52"/>
    </location>
</feature>
<feature type="compositionally biased region" description="Acidic residues" evidence="13">
    <location>
        <begin position="168"/>
        <end position="193"/>
    </location>
</feature>
<feature type="compositionally biased region" description="Polar residues" evidence="13">
    <location>
        <begin position="13"/>
        <end position="41"/>
    </location>
</feature>
<feature type="compositionally biased region" description="Basic and acidic residues" evidence="13">
    <location>
        <begin position="255"/>
        <end position="270"/>
    </location>
</feature>
<dbReference type="SMART" id="SM00147">
    <property type="entry name" value="RasGEF"/>
    <property type="match status" value="1"/>
</dbReference>
<gene>
    <name evidence="17" type="ORF">IFR04_015374</name>
</gene>
<dbReference type="InterPro" id="IPR019804">
    <property type="entry name" value="Ras_G-nucl-exch_fac_CS"/>
</dbReference>
<evidence type="ECO:0000259" key="15">
    <source>
        <dbReference type="PROSITE" id="PS50009"/>
    </source>
</evidence>
<dbReference type="GO" id="GO:0007265">
    <property type="term" value="P:Ras protein signal transduction"/>
    <property type="evidence" value="ECO:0007669"/>
    <property type="project" value="TreeGrafter"/>
</dbReference>
<dbReference type="SUPFAM" id="SSF48366">
    <property type="entry name" value="Ras GEF"/>
    <property type="match status" value="1"/>
</dbReference>
<feature type="compositionally biased region" description="Low complexity" evidence="13">
    <location>
        <begin position="238"/>
        <end position="250"/>
    </location>
</feature>
<evidence type="ECO:0000256" key="7">
    <source>
        <dbReference type="ARBA" id="ARBA00022443"/>
    </source>
</evidence>
<dbReference type="SMART" id="SM00326">
    <property type="entry name" value="SH3"/>
    <property type="match status" value="1"/>
</dbReference>
<protein>
    <recommendedName>
        <fullName evidence="5">Class E vacuolar protein-sorting machinery protein HSE1</fullName>
    </recommendedName>
    <alternativeName>
        <fullName evidence="6">Class E vacuolar protein-sorting machinery protein hse1</fullName>
    </alternativeName>
</protein>
<sequence>MLMTLRSNGIFPDQQNTQSFSSSAYSTNPSQIADSVGQYTEESPLRTSSPLRPSYCQYSPSASSGQFVAAQKSRVAGKRRSPPLMNGLLGNAPQPVMYVRALYDYEADDRTSLSFHEGDVIQVITQLESGWWDGVINGVRGWFPSNYCQVIANPEDALEGKQNGTTGDADDGDEEEEEEEAEEFEDQYEEESADSERDEMTQLPMEGTSNNERTRADFWIPQATPDGRLFYFNTETGESSMELPLESPSSVTENGPRDRMNVNIPEKTRPPPEMMARGYMQDEDDESDGNSASELEGETLMLASRSSYPRKRRSLVSEGISPATSMDSINGASPVTRSRPADPFINPNLSMVTAMPIMGPSTTSFTNPSLNPPHAATLPRSFFDDGSAAPLTWNRLVANMKKAVDRYREAINNNDRSEYVRRAEDISDHLRLLLAAGSGTTDNHSGQPSIISTNKALYPHFRDMMSKFSKLVISSHIAAADWPNAESYQKCLQEADGVLQGVFSYVEVARQQRGEDIPRLLPGFVIGSTTGGSWQNNGLGSRDPLTSNFLDEEDGIVEPSATLDAKLMEKIEDLKRQLTSSLRKLEEQLVVSEKIITPYRHEIIGNNVCSAAKKVLDTFRTWVSTVESINLSSLVNSFQNPSLVDFAQHKQSLYDNISDLILACQAVAGPLGDEWAEVRGESLEGRLNYVRQCAKQLETNSSHIGFSLQLLGEQVQMSSQPDDEPPPPPPREDPRVRDARRVESMPYERSHQRTDSRVTALRPGLAGIAQSQSYSEGDPAANYRKGENSKVRKFFGEEPMRRDEQQDETPDCLKLDHEEDISYDMKATPPQLKGGTLLALVEQLTRHDKLDSSFNNTFLLTYRSFTTARELFEMLVKRFQIQPPEGMVQSDYDIWRDRKQKPIRFRVVNILKSWFDNFWMEDQSDDTKALIRDVYTFARDTVKTTETPGSGPLMAVLEQRLRGQDTTAKRLVLTLNQSTPQPIMPKNMKKLKFLDIDVTEFARQLTIVESKLYGKIKPTECLNKTWQRKVGENDPEPAPNVKALILHSNQLTNWVAEMILTQLDVKKRVVVIKHFVLVADKCRQLNNYSTLTSIISALGTAPIHRLKRTWDQVPAKTTAVLESMRRLMGSTKNFGEYRESLHLANPPCIPFFGVYLTDLTFIEDGIPSIIKKSALINFAKRAKTAEVIRDIQQYQNVPYPLQAVPELQEYILSNMQAAGDVHEMYEKSLTVEPREREDEKIVRYVRLEEISTYGGFSLI</sequence>
<evidence type="ECO:0000256" key="1">
    <source>
        <dbReference type="ARBA" id="ARBA00002654"/>
    </source>
</evidence>
<comment type="subcellular location">
    <subcellularLocation>
        <location evidence="2">Endosome membrane</location>
        <topology evidence="2">Peripheral membrane protein</topology>
        <orientation evidence="2">Cytoplasmic side</orientation>
    </subcellularLocation>
</comment>
<evidence type="ECO:0000256" key="9">
    <source>
        <dbReference type="ARBA" id="ARBA00022753"/>
    </source>
</evidence>
<dbReference type="CDD" id="cd00155">
    <property type="entry name" value="RasGEF"/>
    <property type="match status" value="1"/>
</dbReference>
<dbReference type="Proteomes" id="UP000664132">
    <property type="component" value="Unassembled WGS sequence"/>
</dbReference>
<dbReference type="Pfam" id="PF25006">
    <property type="entry name" value="DUF7783"/>
    <property type="match status" value="1"/>
</dbReference>
<dbReference type="PROSITE" id="PS00720">
    <property type="entry name" value="RASGEF"/>
    <property type="match status" value="1"/>
</dbReference>
<dbReference type="InterPro" id="IPR056686">
    <property type="entry name" value="DUF7784"/>
</dbReference>
<dbReference type="Pfam" id="PF25008">
    <property type="entry name" value="DUF7784"/>
    <property type="match status" value="1"/>
</dbReference>